<protein>
    <recommendedName>
        <fullName evidence="2">Fungal-type protein kinase domain-containing protein</fullName>
    </recommendedName>
</protein>
<proteinExistence type="predicted"/>
<dbReference type="AlphaFoldDB" id="A0A369J372"/>
<reference evidence="3" key="1">
    <citation type="submission" date="2018-04" db="EMBL/GenBank/DDBJ databases">
        <title>Whole genome sequencing of Hypsizygus marmoreus.</title>
        <authorList>
            <person name="Choi I.-G."/>
            <person name="Min B."/>
            <person name="Kim J.-G."/>
            <person name="Kim S."/>
            <person name="Oh Y.-L."/>
            <person name="Kong W.-S."/>
            <person name="Park H."/>
            <person name="Jeong J."/>
            <person name="Song E.-S."/>
        </authorList>
    </citation>
    <scope>NUCLEOTIDE SEQUENCE [LARGE SCALE GENOMIC DNA]</scope>
    <source>
        <strain evidence="3">51987-8</strain>
    </source>
</reference>
<evidence type="ECO:0000256" key="1">
    <source>
        <dbReference type="SAM" id="MobiDB-lite"/>
    </source>
</evidence>
<name>A0A369J372_HYPMA</name>
<feature type="domain" description="Fungal-type protein kinase" evidence="2">
    <location>
        <begin position="246"/>
        <end position="442"/>
    </location>
</feature>
<dbReference type="STRING" id="39966.A0A369J372"/>
<feature type="domain" description="Fungal-type protein kinase" evidence="2">
    <location>
        <begin position="500"/>
        <end position="675"/>
    </location>
</feature>
<feature type="region of interest" description="Disordered" evidence="1">
    <location>
        <begin position="442"/>
        <end position="461"/>
    </location>
</feature>
<dbReference type="EMBL" id="LUEZ02000124">
    <property type="protein sequence ID" value="RDB16489.1"/>
    <property type="molecule type" value="Genomic_DNA"/>
</dbReference>
<keyword evidence="4" id="KW-1185">Reference proteome</keyword>
<comment type="caution">
    <text evidence="3">The sequence shown here is derived from an EMBL/GenBank/DDBJ whole genome shotgun (WGS) entry which is preliminary data.</text>
</comment>
<feature type="region of interest" description="Disordered" evidence="1">
    <location>
        <begin position="116"/>
        <end position="163"/>
    </location>
</feature>
<sequence length="1025" mass="116161">MSTRASETPVKPTQNTYRQPMAPERTDVLDAITKDLRGHIHAASLHAFLDRFFPVPPEDVEAILRLVSQPAVRSGYDGKRWKGIPKSKYEPEVAHYKPIAAVANVIRKAAESLRANNATDKNDDATNGEDNGGVDGKRDQESNETDEGDTKTDPGTPDSKVVHDAPIDGVWLDRHSKTPHGKSAATAPIRPDLVFVSFPEAVKDLDQVLEPGRRSARLAEQGRMTKKNSEQGDDVENKNMFASEDTDTLEKVWWQQIQTPFELKRRGLCARDALLQLFSYMRSILQEQLDRRFTFGLLLCFDHLTICMCDRSGAIFTKHAFNIHKYPERFIRVIAGFSLLKPHQLGWDPDMKVFLADENRGVPSYSLNPERLGENHYRTHWLIQLSSQNGSTEKVVTVRGISLARAEVMCGRATVVWEAVKHSEFRNPKSLYILKRYWRPTEVPSSPDDSPPSSAPITMPGQTGEAIEERFAPERLVPEEEFYDLLGVGDERLEFSGDAIIEGTVDSTLDFIRDGLSSIPAEWEDFEAYIESLDKSTTEVTGSKRKRLLDETDDNTESTLPWNTTGVDPPHVPPVKIIPRVHTQLLMKDPGPCVRYFSSLMELISVTEDCIRDHKQFSASGVLHRDVSPGNMVIIPKKQGPEAWVMPTTQDEGWDIPTKGRLIDFDHAKHTPKAKKTTLTSSSPVSDEDVMLVTILLRGMQDRIGRDIIETALVALGADNTTHVVDYIKYTVAFREKYFGLTPPEGGKYCCANLGWDRKDIDIPDFDDHQARLGFRSGTLPYMSYEVLAKQIFAGYFGHKPNLPAPLAFFHDAVHDMDSFNWVLVHICLTRKGPGMNMCRDELRSEDRKDSDQKTKDLRAWVKKLFHADEMTVVNERGKLLTTPSVMINDILPCFHPYFEPLKPMIERWWHTLVLAYHYRAFEYFHVHDFFLEILQLTKQEHRQDPSFNGTDGNEDTKHETQRRIERYDPKYAHFGRPRGIVGQDSIMVTPKKDVQSTPAPAQGPIPDSPTPANASRSSRKKPRV</sequence>
<dbReference type="OrthoDB" id="312874at2759"/>
<evidence type="ECO:0000313" key="4">
    <source>
        <dbReference type="Proteomes" id="UP000076154"/>
    </source>
</evidence>
<dbReference type="PANTHER" id="PTHR38248">
    <property type="entry name" value="FUNK1 6"/>
    <property type="match status" value="1"/>
</dbReference>
<feature type="region of interest" description="Disordered" evidence="1">
    <location>
        <begin position="1"/>
        <end position="23"/>
    </location>
</feature>
<gene>
    <name evidence="3" type="ORF">Hypma_002858</name>
</gene>
<evidence type="ECO:0000259" key="2">
    <source>
        <dbReference type="Pfam" id="PF17667"/>
    </source>
</evidence>
<feature type="compositionally biased region" description="Basic and acidic residues" evidence="1">
    <location>
        <begin position="955"/>
        <end position="972"/>
    </location>
</feature>
<dbReference type="Proteomes" id="UP000076154">
    <property type="component" value="Unassembled WGS sequence"/>
</dbReference>
<organism evidence="3 4">
    <name type="scientific">Hypsizygus marmoreus</name>
    <name type="common">White beech mushroom</name>
    <name type="synonym">Agaricus marmoreus</name>
    <dbReference type="NCBI Taxonomy" id="39966"/>
    <lineage>
        <taxon>Eukaryota</taxon>
        <taxon>Fungi</taxon>
        <taxon>Dikarya</taxon>
        <taxon>Basidiomycota</taxon>
        <taxon>Agaricomycotina</taxon>
        <taxon>Agaricomycetes</taxon>
        <taxon>Agaricomycetidae</taxon>
        <taxon>Agaricales</taxon>
        <taxon>Tricholomatineae</taxon>
        <taxon>Lyophyllaceae</taxon>
        <taxon>Hypsizygus</taxon>
    </lineage>
</organism>
<accession>A0A369J372</accession>
<dbReference type="PANTHER" id="PTHR38248:SF2">
    <property type="entry name" value="FUNK1 11"/>
    <property type="match status" value="1"/>
</dbReference>
<dbReference type="InParanoid" id="A0A369J372"/>
<dbReference type="Pfam" id="PF17667">
    <property type="entry name" value="Pkinase_fungal"/>
    <property type="match status" value="2"/>
</dbReference>
<feature type="compositionally biased region" description="Polar residues" evidence="1">
    <location>
        <begin position="1"/>
        <end position="18"/>
    </location>
</feature>
<dbReference type="InterPro" id="IPR040976">
    <property type="entry name" value="Pkinase_fungal"/>
</dbReference>
<evidence type="ECO:0000313" key="3">
    <source>
        <dbReference type="EMBL" id="RDB16489.1"/>
    </source>
</evidence>
<feature type="region of interest" description="Disordered" evidence="1">
    <location>
        <begin position="944"/>
        <end position="1025"/>
    </location>
</feature>